<name>A0A367J4V3_RHIAZ</name>
<dbReference type="Proteomes" id="UP000252139">
    <property type="component" value="Unassembled WGS sequence"/>
</dbReference>
<gene>
    <name evidence="1" type="ORF">CU097_004261</name>
</gene>
<dbReference type="AlphaFoldDB" id="A0A367J4V3"/>
<comment type="caution">
    <text evidence="1">The sequence shown here is derived from an EMBL/GenBank/DDBJ whole genome shotgun (WGS) entry which is preliminary data.</text>
</comment>
<keyword evidence="2" id="KW-1185">Reference proteome</keyword>
<reference evidence="1 2" key="1">
    <citation type="journal article" date="2018" name="G3 (Bethesda)">
        <title>Phylogenetic and Phylogenomic Definition of Rhizopus Species.</title>
        <authorList>
            <person name="Gryganskyi A.P."/>
            <person name="Golan J."/>
            <person name="Dolatabadi S."/>
            <person name="Mondo S."/>
            <person name="Robb S."/>
            <person name="Idnurm A."/>
            <person name="Muszewska A."/>
            <person name="Steczkiewicz K."/>
            <person name="Masonjones S."/>
            <person name="Liao H.L."/>
            <person name="Gajdeczka M.T."/>
            <person name="Anike F."/>
            <person name="Vuek A."/>
            <person name="Anishchenko I.M."/>
            <person name="Voigt K."/>
            <person name="de Hoog G.S."/>
            <person name="Smith M.E."/>
            <person name="Heitman J."/>
            <person name="Vilgalys R."/>
            <person name="Stajich J.E."/>
        </authorList>
    </citation>
    <scope>NUCLEOTIDE SEQUENCE [LARGE SCALE GENOMIC DNA]</scope>
    <source>
        <strain evidence="1 2">CBS 357.93</strain>
    </source>
</reference>
<proteinExistence type="predicted"/>
<accession>A0A367J4V3</accession>
<organism evidence="1 2">
    <name type="scientific">Rhizopus azygosporus</name>
    <name type="common">Rhizopus microsporus var. azygosporus</name>
    <dbReference type="NCBI Taxonomy" id="86630"/>
    <lineage>
        <taxon>Eukaryota</taxon>
        <taxon>Fungi</taxon>
        <taxon>Fungi incertae sedis</taxon>
        <taxon>Mucoromycota</taxon>
        <taxon>Mucoromycotina</taxon>
        <taxon>Mucoromycetes</taxon>
        <taxon>Mucorales</taxon>
        <taxon>Mucorineae</taxon>
        <taxon>Rhizopodaceae</taxon>
        <taxon>Rhizopus</taxon>
    </lineage>
</organism>
<evidence type="ECO:0000313" key="2">
    <source>
        <dbReference type="Proteomes" id="UP000252139"/>
    </source>
</evidence>
<sequence>MFIVGDTLKGLNNDEILEIFNQDAFIEIENNTPSNASRDILQILKSQLDETSKVEDKKRSDTAKKILDDWKNIKDSLVPKRVKKRSNKPYTQNINYGVSITNEHGVVNMYHLPLKRSWHFEGEESAVWSWHSADEKRKSKYIDAYTSSYYSKTDFSDVDDKYPQWMINGFSMTTALKEYRHITENGAQMRKHLSNSRILWTSRLTEVKHEWLTYHLLPPTQHSSSQSMIPDYVFFAEPYSEITFELCFVEVKRKENHYKRGYESDLVKLDHIATAFKMDLKYNGQYRMVKLSELNFIRKTPDDILLLPTIMEKLNQIKEIISGTLKNLYEAIGNRDNQEDLTPYIRTSSTSVLYGSANAGAKNEPHFWCYNAW</sequence>
<dbReference type="EMBL" id="PJQL01002217">
    <property type="protein sequence ID" value="RCH84970.1"/>
    <property type="molecule type" value="Genomic_DNA"/>
</dbReference>
<evidence type="ECO:0000313" key="1">
    <source>
        <dbReference type="EMBL" id="RCH84970.1"/>
    </source>
</evidence>
<dbReference type="OrthoDB" id="2280160at2759"/>
<protein>
    <submittedName>
        <fullName evidence="1">Uncharacterized protein</fullName>
    </submittedName>
</protein>